<keyword evidence="3" id="KW-1185">Reference proteome</keyword>
<evidence type="ECO:0000313" key="3">
    <source>
        <dbReference type="Proteomes" id="UP001195483"/>
    </source>
</evidence>
<feature type="chain" id="PRO_5042180000" evidence="1">
    <location>
        <begin position="29"/>
        <end position="108"/>
    </location>
</feature>
<protein>
    <submittedName>
        <fullName evidence="2">Uncharacterized protein</fullName>
    </submittedName>
</protein>
<evidence type="ECO:0000313" key="2">
    <source>
        <dbReference type="EMBL" id="KAK3592989.1"/>
    </source>
</evidence>
<accession>A0AAE0SJC4</accession>
<evidence type="ECO:0000256" key="1">
    <source>
        <dbReference type="SAM" id="SignalP"/>
    </source>
</evidence>
<name>A0AAE0SJC4_9BIVA</name>
<reference evidence="2" key="2">
    <citation type="journal article" date="2021" name="Genome Biol. Evol.">
        <title>Developing a high-quality reference genome for a parasitic bivalve with doubly uniparental inheritance (Bivalvia: Unionida).</title>
        <authorList>
            <person name="Smith C.H."/>
        </authorList>
    </citation>
    <scope>NUCLEOTIDE SEQUENCE</scope>
    <source>
        <strain evidence="2">CHS0354</strain>
        <tissue evidence="2">Mantle</tissue>
    </source>
</reference>
<dbReference type="Proteomes" id="UP001195483">
    <property type="component" value="Unassembled WGS sequence"/>
</dbReference>
<keyword evidence="1" id="KW-0732">Signal</keyword>
<dbReference type="EMBL" id="JAEAOA010001405">
    <property type="protein sequence ID" value="KAK3592989.1"/>
    <property type="molecule type" value="Genomic_DNA"/>
</dbReference>
<dbReference type="AlphaFoldDB" id="A0AAE0SJC4"/>
<sequence length="108" mass="12208">MAILNQHGTAFWICLKSIISVPFVCLHCGPDPDTVIMDATSVSFRKELVSWQNILSLGNTIAKPYDTRDADRQQQYESMFPFIDVYSSTRHLGRDILAFTPSIKNILS</sequence>
<reference evidence="2" key="3">
    <citation type="submission" date="2023-05" db="EMBL/GenBank/DDBJ databases">
        <authorList>
            <person name="Smith C.H."/>
        </authorList>
    </citation>
    <scope>NUCLEOTIDE SEQUENCE</scope>
    <source>
        <strain evidence="2">CHS0354</strain>
        <tissue evidence="2">Mantle</tissue>
    </source>
</reference>
<gene>
    <name evidence="2" type="ORF">CHS0354_023214</name>
</gene>
<proteinExistence type="predicted"/>
<feature type="signal peptide" evidence="1">
    <location>
        <begin position="1"/>
        <end position="28"/>
    </location>
</feature>
<reference evidence="2" key="1">
    <citation type="journal article" date="2021" name="Genome Biol. Evol.">
        <title>A High-Quality Reference Genome for a Parasitic Bivalve with Doubly Uniparental Inheritance (Bivalvia: Unionida).</title>
        <authorList>
            <person name="Smith C.H."/>
        </authorList>
    </citation>
    <scope>NUCLEOTIDE SEQUENCE</scope>
    <source>
        <strain evidence="2">CHS0354</strain>
    </source>
</reference>
<comment type="caution">
    <text evidence="2">The sequence shown here is derived from an EMBL/GenBank/DDBJ whole genome shotgun (WGS) entry which is preliminary data.</text>
</comment>
<organism evidence="2 3">
    <name type="scientific">Potamilus streckersoni</name>
    <dbReference type="NCBI Taxonomy" id="2493646"/>
    <lineage>
        <taxon>Eukaryota</taxon>
        <taxon>Metazoa</taxon>
        <taxon>Spiralia</taxon>
        <taxon>Lophotrochozoa</taxon>
        <taxon>Mollusca</taxon>
        <taxon>Bivalvia</taxon>
        <taxon>Autobranchia</taxon>
        <taxon>Heteroconchia</taxon>
        <taxon>Palaeoheterodonta</taxon>
        <taxon>Unionida</taxon>
        <taxon>Unionoidea</taxon>
        <taxon>Unionidae</taxon>
        <taxon>Ambleminae</taxon>
        <taxon>Lampsilini</taxon>
        <taxon>Potamilus</taxon>
    </lineage>
</organism>